<protein>
    <submittedName>
        <fullName evidence="17">Zinc finger protein 43-like isoform X1</fullName>
    </submittedName>
</protein>
<dbReference type="Pfam" id="PF07776">
    <property type="entry name" value="zf-AD"/>
    <property type="match status" value="1"/>
</dbReference>
<feature type="domain" description="C2H2-type" evidence="14">
    <location>
        <begin position="345"/>
        <end position="372"/>
    </location>
</feature>
<comment type="subcellular location">
    <subcellularLocation>
        <location evidence="1">Nucleus</location>
    </subcellularLocation>
</comment>
<dbReference type="KEGG" id="sliu:111356661"/>
<keyword evidence="5 11" id="KW-0863">Zinc-finger</keyword>
<evidence type="ECO:0000256" key="2">
    <source>
        <dbReference type="ARBA" id="ARBA00006991"/>
    </source>
</evidence>
<evidence type="ECO:0000256" key="13">
    <source>
        <dbReference type="SAM" id="MobiDB-lite"/>
    </source>
</evidence>
<dbReference type="GO" id="GO:0008270">
    <property type="term" value="F:zinc ion binding"/>
    <property type="evidence" value="ECO:0007669"/>
    <property type="project" value="UniProtKB-UniRule"/>
</dbReference>
<evidence type="ECO:0000256" key="10">
    <source>
        <dbReference type="ARBA" id="ARBA00023242"/>
    </source>
</evidence>
<feature type="domain" description="C2H2-type" evidence="14">
    <location>
        <begin position="316"/>
        <end position="344"/>
    </location>
</feature>
<keyword evidence="10" id="KW-0539">Nucleus</keyword>
<evidence type="ECO:0000256" key="9">
    <source>
        <dbReference type="ARBA" id="ARBA00023163"/>
    </source>
</evidence>
<evidence type="ECO:0000256" key="1">
    <source>
        <dbReference type="ARBA" id="ARBA00004123"/>
    </source>
</evidence>
<dbReference type="Proteomes" id="UP000301870">
    <property type="component" value="Chromosome 23"/>
</dbReference>
<feature type="domain" description="C2H2-type" evidence="14">
    <location>
        <begin position="284"/>
        <end position="312"/>
    </location>
</feature>
<evidence type="ECO:0000313" key="16">
    <source>
        <dbReference type="Proteomes" id="UP000301870"/>
    </source>
</evidence>
<keyword evidence="9" id="KW-0804">Transcription</keyword>
<comment type="similarity">
    <text evidence="2">Belongs to the krueppel C2H2-type zinc-finger protein family.</text>
</comment>
<reference evidence="17" key="1">
    <citation type="submission" date="2025-08" db="UniProtKB">
        <authorList>
            <consortium name="RefSeq"/>
        </authorList>
    </citation>
    <scope>IDENTIFICATION</scope>
    <source>
        <strain evidence="17">Ishihara</strain>
        <tissue evidence="17">Whole body</tissue>
    </source>
</reference>
<evidence type="ECO:0000256" key="5">
    <source>
        <dbReference type="ARBA" id="ARBA00022771"/>
    </source>
</evidence>
<dbReference type="Pfam" id="PF00096">
    <property type="entry name" value="zf-C2H2"/>
    <property type="match status" value="3"/>
</dbReference>
<dbReference type="SMART" id="SM00355">
    <property type="entry name" value="ZnF_C2H2"/>
    <property type="match status" value="6"/>
</dbReference>
<keyword evidence="6 12" id="KW-0862">Zinc</keyword>
<sequence length="418" mass="47895">MVDLSSTRLCRVCLQDGAMLPIFEKSENGGNILSKLSLCIQHEKIEDVEGLPRHICTICSNTLDTLCDFINKFKESCKILENGLLTVLKEDLISSNQDRLTEVEINIKNIKAESEDHYDDGFDDYEDLLPLKLPDKIKQEPIKKKSVKKKPIKTEPKPRKVNSQTGTKTNKIASSILEGNFLWNGDKWCIKSGSPKLSIKATRESKQPKPRHITIKLSNATKPTTDKLCDLCGNVFKTNDKLSNHKKTVHFKKPIKCPKCPKICDSDYYLHKHMKRKHETNREFICATCGQGFAFRGDLTSHTRNVHEKIKRMKVYSCKFCDKTYKCAKSTIIHERSVHTGQRPAECSVCNTSFYHEDYLKEHMRLHTGETPFKCPICGRGYAQRGNMKSHLRIHRISELDAVTLSKLRPNYLKLLKV</sequence>
<feature type="binding site" evidence="12">
    <location>
        <position position="59"/>
    </location>
    <ligand>
        <name>Zn(2+)</name>
        <dbReference type="ChEBI" id="CHEBI:29105"/>
    </ligand>
</feature>
<dbReference type="GO" id="GO:0003677">
    <property type="term" value="F:DNA binding"/>
    <property type="evidence" value="ECO:0007669"/>
    <property type="project" value="UniProtKB-KW"/>
</dbReference>
<feature type="domain" description="C2H2-type" evidence="14">
    <location>
        <begin position="227"/>
        <end position="255"/>
    </location>
</feature>
<evidence type="ECO:0000256" key="8">
    <source>
        <dbReference type="ARBA" id="ARBA00023125"/>
    </source>
</evidence>
<organism evidence="16 17">
    <name type="scientific">Spodoptera litura</name>
    <name type="common">Asian cotton leafworm</name>
    <dbReference type="NCBI Taxonomy" id="69820"/>
    <lineage>
        <taxon>Eukaryota</taxon>
        <taxon>Metazoa</taxon>
        <taxon>Ecdysozoa</taxon>
        <taxon>Arthropoda</taxon>
        <taxon>Hexapoda</taxon>
        <taxon>Insecta</taxon>
        <taxon>Pterygota</taxon>
        <taxon>Neoptera</taxon>
        <taxon>Endopterygota</taxon>
        <taxon>Lepidoptera</taxon>
        <taxon>Glossata</taxon>
        <taxon>Ditrysia</taxon>
        <taxon>Noctuoidea</taxon>
        <taxon>Noctuidae</taxon>
        <taxon>Amphipyrinae</taxon>
        <taxon>Spodoptera</taxon>
    </lineage>
</organism>
<feature type="domain" description="ZAD" evidence="15">
    <location>
        <begin position="8"/>
        <end position="83"/>
    </location>
</feature>
<dbReference type="GO" id="GO:0005634">
    <property type="term" value="C:nucleus"/>
    <property type="evidence" value="ECO:0007669"/>
    <property type="project" value="UniProtKB-SubCell"/>
</dbReference>
<dbReference type="PANTHER" id="PTHR24379">
    <property type="entry name" value="KRAB AND ZINC FINGER DOMAIN-CONTAINING"/>
    <property type="match status" value="1"/>
</dbReference>
<keyword evidence="4" id="KW-0677">Repeat</keyword>
<evidence type="ECO:0000256" key="12">
    <source>
        <dbReference type="PROSITE-ProRule" id="PRU01263"/>
    </source>
</evidence>
<accession>A0A9J7IXI1</accession>
<evidence type="ECO:0000256" key="6">
    <source>
        <dbReference type="ARBA" id="ARBA00022833"/>
    </source>
</evidence>
<dbReference type="PROSITE" id="PS50157">
    <property type="entry name" value="ZINC_FINGER_C2H2_2"/>
    <property type="match status" value="5"/>
</dbReference>
<feature type="region of interest" description="Disordered" evidence="13">
    <location>
        <begin position="143"/>
        <end position="168"/>
    </location>
</feature>
<dbReference type="OrthoDB" id="5305647at2759"/>
<dbReference type="SUPFAM" id="SSF57667">
    <property type="entry name" value="beta-beta-alpha zinc fingers"/>
    <property type="match status" value="3"/>
</dbReference>
<feature type="binding site" evidence="12">
    <location>
        <position position="10"/>
    </location>
    <ligand>
        <name>Zn(2+)</name>
        <dbReference type="ChEBI" id="CHEBI:29105"/>
    </ligand>
</feature>
<name>A0A9J7IXI1_SPOLT</name>
<evidence type="ECO:0000256" key="4">
    <source>
        <dbReference type="ARBA" id="ARBA00022737"/>
    </source>
</evidence>
<dbReference type="PROSITE" id="PS51915">
    <property type="entry name" value="ZAD"/>
    <property type="match status" value="1"/>
</dbReference>
<keyword evidence="3 12" id="KW-0479">Metal-binding</keyword>
<keyword evidence="8" id="KW-0238">DNA-binding</keyword>
<dbReference type="PROSITE" id="PS00028">
    <property type="entry name" value="ZINC_FINGER_C2H2_1"/>
    <property type="match status" value="6"/>
</dbReference>
<dbReference type="PANTHER" id="PTHR24379:SF121">
    <property type="entry name" value="C2H2-TYPE DOMAIN-CONTAINING PROTEIN"/>
    <property type="match status" value="1"/>
</dbReference>
<dbReference type="FunFam" id="3.30.160.60:FF:001480">
    <property type="entry name" value="Si:cabz01071911.3"/>
    <property type="match status" value="1"/>
</dbReference>
<dbReference type="InterPro" id="IPR013087">
    <property type="entry name" value="Znf_C2H2_type"/>
</dbReference>
<dbReference type="Pfam" id="PF13894">
    <property type="entry name" value="zf-C2H2_4"/>
    <property type="match status" value="1"/>
</dbReference>
<gene>
    <name evidence="17" type="primary">LOC111356661</name>
</gene>
<dbReference type="Gene3D" id="3.30.160.60">
    <property type="entry name" value="Classic Zinc Finger"/>
    <property type="match status" value="4"/>
</dbReference>
<feature type="binding site" evidence="12">
    <location>
        <position position="56"/>
    </location>
    <ligand>
        <name>Zn(2+)</name>
        <dbReference type="ChEBI" id="CHEBI:29105"/>
    </ligand>
</feature>
<dbReference type="AlphaFoldDB" id="A0A9J7IXI1"/>
<proteinExistence type="inferred from homology"/>
<dbReference type="InterPro" id="IPR012934">
    <property type="entry name" value="Znf_AD"/>
</dbReference>
<evidence type="ECO:0000313" key="17">
    <source>
        <dbReference type="RefSeq" id="XP_022826880.1"/>
    </source>
</evidence>
<keyword evidence="16" id="KW-1185">Reference proteome</keyword>
<feature type="binding site" evidence="12">
    <location>
        <position position="13"/>
    </location>
    <ligand>
        <name>Zn(2+)</name>
        <dbReference type="ChEBI" id="CHEBI:29105"/>
    </ligand>
</feature>
<evidence type="ECO:0000256" key="3">
    <source>
        <dbReference type="ARBA" id="ARBA00022723"/>
    </source>
</evidence>
<dbReference type="GeneID" id="111356661"/>
<dbReference type="SUPFAM" id="SSF57716">
    <property type="entry name" value="Glucocorticoid receptor-like (DNA-binding domain)"/>
    <property type="match status" value="1"/>
</dbReference>
<feature type="domain" description="C2H2-type" evidence="14">
    <location>
        <begin position="373"/>
        <end position="395"/>
    </location>
</feature>
<dbReference type="FunFam" id="3.30.160.60:FF:000446">
    <property type="entry name" value="Zinc finger protein"/>
    <property type="match status" value="1"/>
</dbReference>
<dbReference type="RefSeq" id="XP_022826880.1">
    <property type="nucleotide sequence ID" value="XM_022971112.1"/>
</dbReference>
<keyword evidence="7" id="KW-0805">Transcription regulation</keyword>
<evidence type="ECO:0000256" key="11">
    <source>
        <dbReference type="PROSITE-ProRule" id="PRU00042"/>
    </source>
</evidence>
<evidence type="ECO:0000259" key="15">
    <source>
        <dbReference type="PROSITE" id="PS51915"/>
    </source>
</evidence>
<dbReference type="InterPro" id="IPR036236">
    <property type="entry name" value="Znf_C2H2_sf"/>
</dbReference>
<evidence type="ECO:0000259" key="14">
    <source>
        <dbReference type="PROSITE" id="PS50157"/>
    </source>
</evidence>
<evidence type="ECO:0000256" key="7">
    <source>
        <dbReference type="ARBA" id="ARBA00023015"/>
    </source>
</evidence>